<organism evidence="1 2">
    <name type="scientific">Lachnospira multipara</name>
    <dbReference type="NCBI Taxonomy" id="28051"/>
    <lineage>
        <taxon>Bacteria</taxon>
        <taxon>Bacillati</taxon>
        <taxon>Bacillota</taxon>
        <taxon>Clostridia</taxon>
        <taxon>Lachnospirales</taxon>
        <taxon>Lachnospiraceae</taxon>
        <taxon>Lachnospira</taxon>
    </lineage>
</organism>
<dbReference type="AlphaFoldDB" id="A0A1H5WZK8"/>
<dbReference type="Proteomes" id="UP000236726">
    <property type="component" value="Unassembled WGS sequence"/>
</dbReference>
<protein>
    <submittedName>
        <fullName evidence="1">Uncharacterized protein</fullName>
    </submittedName>
</protein>
<evidence type="ECO:0000313" key="1">
    <source>
        <dbReference type="EMBL" id="SEG04888.1"/>
    </source>
</evidence>
<reference evidence="1 2" key="1">
    <citation type="submission" date="2016-10" db="EMBL/GenBank/DDBJ databases">
        <authorList>
            <person name="de Groot N.N."/>
        </authorList>
    </citation>
    <scope>NUCLEOTIDE SEQUENCE [LARGE SCALE GENOMIC DNA]</scope>
    <source>
        <strain evidence="1 2">D15d</strain>
    </source>
</reference>
<dbReference type="RefSeq" id="WP_181022566.1">
    <property type="nucleotide sequence ID" value="NZ_FNUL01000020.1"/>
</dbReference>
<name>A0A1H5WZK8_9FIRM</name>
<gene>
    <name evidence="1" type="ORF">SAMN05216537_12011</name>
</gene>
<proteinExistence type="predicted"/>
<sequence length="65" mass="7929">MDEYSEAGEEYEPSRQWLDEHGLERVKQFCLNKYGRDAFYQAGKHNLELEDFYQMQFAMSKKLWI</sequence>
<accession>A0A1H5WZK8</accession>
<evidence type="ECO:0000313" key="2">
    <source>
        <dbReference type="Proteomes" id="UP000236726"/>
    </source>
</evidence>
<keyword evidence="2" id="KW-1185">Reference proteome</keyword>
<dbReference type="EMBL" id="FNUL01000020">
    <property type="protein sequence ID" value="SEG04888.1"/>
    <property type="molecule type" value="Genomic_DNA"/>
</dbReference>